<keyword evidence="1" id="KW-0134">Cell wall</keyword>
<evidence type="ECO:0000256" key="1">
    <source>
        <dbReference type="ARBA" id="ARBA00022512"/>
    </source>
</evidence>
<reference evidence="9 10" key="1">
    <citation type="journal article" date="2015" name="Genome Announc.">
        <title>Expanding the biotechnology potential of lactobacilli through comparative genomics of 213 strains and associated genera.</title>
        <authorList>
            <person name="Sun Z."/>
            <person name="Harris H.M."/>
            <person name="McCann A."/>
            <person name="Guo C."/>
            <person name="Argimon S."/>
            <person name="Zhang W."/>
            <person name="Yang X."/>
            <person name="Jeffery I.B."/>
            <person name="Cooney J.C."/>
            <person name="Kagawa T.F."/>
            <person name="Liu W."/>
            <person name="Song Y."/>
            <person name="Salvetti E."/>
            <person name="Wrobel A."/>
            <person name="Rasinkangas P."/>
            <person name="Parkhill J."/>
            <person name="Rea M.C."/>
            <person name="O'Sullivan O."/>
            <person name="Ritari J."/>
            <person name="Douillard F.P."/>
            <person name="Paul Ross R."/>
            <person name="Yang R."/>
            <person name="Briner A.E."/>
            <person name="Felis G.E."/>
            <person name="de Vos W.M."/>
            <person name="Barrangou R."/>
            <person name="Klaenhammer T.R."/>
            <person name="Caufield P.W."/>
            <person name="Cui Y."/>
            <person name="Zhang H."/>
            <person name="O'Toole P.W."/>
        </authorList>
    </citation>
    <scope>NUCLEOTIDE SEQUENCE [LARGE SCALE GENOMIC DNA]</scope>
    <source>
        <strain evidence="9 10">DSM 23365</strain>
    </source>
</reference>
<feature type="compositionally biased region" description="Polar residues" evidence="5">
    <location>
        <begin position="331"/>
        <end position="344"/>
    </location>
</feature>
<dbReference type="AlphaFoldDB" id="A0A0R2FN91"/>
<dbReference type="PROSITE" id="PS50847">
    <property type="entry name" value="GRAM_POS_ANCHORING"/>
    <property type="match status" value="1"/>
</dbReference>
<feature type="compositionally biased region" description="Polar residues" evidence="5">
    <location>
        <begin position="282"/>
        <end position="299"/>
    </location>
</feature>
<feature type="compositionally biased region" description="Low complexity" evidence="5">
    <location>
        <begin position="303"/>
        <end position="326"/>
    </location>
</feature>
<keyword evidence="10" id="KW-1185">Reference proteome</keyword>
<dbReference type="NCBIfam" id="TIGR01167">
    <property type="entry name" value="LPXTG_anchor"/>
    <property type="match status" value="1"/>
</dbReference>
<keyword evidence="2" id="KW-0964">Secreted</keyword>
<dbReference type="InterPro" id="IPR019931">
    <property type="entry name" value="LPXTG_anchor"/>
</dbReference>
<dbReference type="OrthoDB" id="2456723at2"/>
<evidence type="ECO:0000256" key="7">
    <source>
        <dbReference type="SAM" id="SignalP"/>
    </source>
</evidence>
<organism evidence="9 10">
    <name type="scientific">Secundilactobacillus similis DSM 23365 = JCM 2765</name>
    <dbReference type="NCBI Taxonomy" id="1423804"/>
    <lineage>
        <taxon>Bacteria</taxon>
        <taxon>Bacillati</taxon>
        <taxon>Bacillota</taxon>
        <taxon>Bacilli</taxon>
        <taxon>Lactobacillales</taxon>
        <taxon>Lactobacillaceae</taxon>
        <taxon>Secundilactobacillus</taxon>
    </lineage>
</organism>
<keyword evidence="6" id="KW-0472">Membrane</keyword>
<feature type="domain" description="Gram-positive cocci surface proteins LPxTG" evidence="8">
    <location>
        <begin position="391"/>
        <end position="426"/>
    </location>
</feature>
<evidence type="ECO:0000256" key="3">
    <source>
        <dbReference type="ARBA" id="ARBA00022729"/>
    </source>
</evidence>
<evidence type="ECO:0000256" key="2">
    <source>
        <dbReference type="ARBA" id="ARBA00022525"/>
    </source>
</evidence>
<keyword evidence="6" id="KW-1133">Transmembrane helix</keyword>
<feature type="signal peptide" evidence="7">
    <location>
        <begin position="1"/>
        <end position="31"/>
    </location>
</feature>
<evidence type="ECO:0000259" key="8">
    <source>
        <dbReference type="PROSITE" id="PS50847"/>
    </source>
</evidence>
<dbReference type="Pfam" id="PF00746">
    <property type="entry name" value="Gram_pos_anchor"/>
    <property type="match status" value="1"/>
</dbReference>
<keyword evidence="3 7" id="KW-0732">Signal</keyword>
<protein>
    <recommendedName>
        <fullName evidence="8">Gram-positive cocci surface proteins LPxTG domain-containing protein</fullName>
    </recommendedName>
</protein>
<accession>A0A0R2FN91</accession>
<name>A0A0R2FN91_9LACO</name>
<feature type="region of interest" description="Disordered" evidence="5">
    <location>
        <begin position="260"/>
        <end position="344"/>
    </location>
</feature>
<feature type="transmembrane region" description="Helical" evidence="6">
    <location>
        <begin position="400"/>
        <end position="418"/>
    </location>
</feature>
<dbReference type="Proteomes" id="UP000051442">
    <property type="component" value="Unassembled WGS sequence"/>
</dbReference>
<proteinExistence type="predicted"/>
<evidence type="ECO:0000313" key="10">
    <source>
        <dbReference type="Proteomes" id="UP000051442"/>
    </source>
</evidence>
<dbReference type="RefSeq" id="WP_054736639.1">
    <property type="nucleotide sequence ID" value="NZ_AYZM01000055.1"/>
</dbReference>
<evidence type="ECO:0000256" key="5">
    <source>
        <dbReference type="SAM" id="MobiDB-lite"/>
    </source>
</evidence>
<dbReference type="PATRIC" id="fig|1423804.4.peg.98"/>
<feature type="chain" id="PRO_5006417060" description="Gram-positive cocci surface proteins LPxTG domain-containing protein" evidence="7">
    <location>
        <begin position="32"/>
        <end position="426"/>
    </location>
</feature>
<evidence type="ECO:0000313" key="9">
    <source>
        <dbReference type="EMBL" id="KRN25981.1"/>
    </source>
</evidence>
<comment type="caution">
    <text evidence="9">The sequence shown here is derived from an EMBL/GenBank/DDBJ whole genome shotgun (WGS) entry which is preliminary data.</text>
</comment>
<evidence type="ECO:0000256" key="6">
    <source>
        <dbReference type="SAM" id="Phobius"/>
    </source>
</evidence>
<feature type="region of interest" description="Disordered" evidence="5">
    <location>
        <begin position="26"/>
        <end position="120"/>
    </location>
</feature>
<sequence length="426" mass="43422">MEKNSKVVRRLLVSTLVLGGLVVTGATGASADGTASSAADTTSSQPAASQTAGKTAANQTSTTTAAASTSSDSSSATSQTSAAPTTASSESSATGSSESQTSSTATSGTQQHADTSLTTATKVTSTITDTAGNELPQSAQNQLKDNLNQVTVSDKGKYSLADVMPDKLTTTDNDYQLNGITITTTAGTQQHTYQITYNADGTANITMSDLTNPDANQTINNVSKANVDLILANGQLTGYGQPGTALQIAYLYTLLAKTTDPTTPTDSNSGQQTGIVDDSPVANRTQVDATSTTLPTGKKTNTDSDTVLPTTTTKPAKTRTSTTSTGKDNDTVSIETDGTKSTGKATRAELVTNGRGVASVSTPMTTHHATVSGVSSNDATGNLATTSDTTLPQTSEHETIAASVLGVVLLTIAGWLGLDVKKRREN</sequence>
<keyword evidence="6" id="KW-0812">Transmembrane</keyword>
<keyword evidence="4" id="KW-0572">Peptidoglycan-anchor</keyword>
<evidence type="ECO:0000256" key="4">
    <source>
        <dbReference type="ARBA" id="ARBA00023088"/>
    </source>
</evidence>
<dbReference type="EMBL" id="AYZM01000055">
    <property type="protein sequence ID" value="KRN25981.1"/>
    <property type="molecule type" value="Genomic_DNA"/>
</dbReference>
<gene>
    <name evidence="9" type="ORF">FD14_GL000087</name>
</gene>